<feature type="domain" description="CN hydrolase" evidence="3">
    <location>
        <begin position="1"/>
        <end position="191"/>
    </location>
</feature>
<dbReference type="Pfam" id="PF00795">
    <property type="entry name" value="CN_hydrolase"/>
    <property type="match status" value="1"/>
</dbReference>
<reference evidence="4" key="1">
    <citation type="submission" date="2021-03" db="EMBL/GenBank/DDBJ databases">
        <authorList>
            <person name="Tagirdzhanova G."/>
        </authorList>
    </citation>
    <scope>NUCLEOTIDE SEQUENCE</scope>
</reference>
<feature type="region of interest" description="Disordered" evidence="2">
    <location>
        <begin position="97"/>
        <end position="123"/>
    </location>
</feature>
<dbReference type="Gene3D" id="3.60.110.10">
    <property type="entry name" value="Carbon-nitrogen hydrolase"/>
    <property type="match status" value="1"/>
</dbReference>
<evidence type="ECO:0000313" key="4">
    <source>
        <dbReference type="EMBL" id="CAF9937907.1"/>
    </source>
</evidence>
<proteinExistence type="inferred from homology"/>
<dbReference type="GO" id="GO:0003824">
    <property type="term" value="F:catalytic activity"/>
    <property type="evidence" value="ECO:0007669"/>
    <property type="project" value="InterPro"/>
</dbReference>
<dbReference type="OrthoDB" id="10250282at2759"/>
<sequence length="226" mass="24560">MPTGTERLIWAQGSPSTLRAITTTIRGVKLTLAAAVCWENYMPLLRFSLYSQNVNLYLAPTADARSTWLPLMRTIAFESRAFVLSANQCVRRKHLPEWITSSPPSTSTSTSTPPPPLTNETPTTAESINVHTTSSQETAHHLPPISQHAAVPDPDEFVCRGGSCIVGPDGTVLAGPLWEDEDGLLSVEVDFEDCERGRLDLDLAGSYGRGDAFRLEVEGLDISPPV</sequence>
<organism evidence="4 5">
    <name type="scientific">Heterodermia speciosa</name>
    <dbReference type="NCBI Taxonomy" id="116794"/>
    <lineage>
        <taxon>Eukaryota</taxon>
        <taxon>Fungi</taxon>
        <taxon>Dikarya</taxon>
        <taxon>Ascomycota</taxon>
        <taxon>Pezizomycotina</taxon>
        <taxon>Lecanoromycetes</taxon>
        <taxon>OSLEUM clade</taxon>
        <taxon>Lecanoromycetidae</taxon>
        <taxon>Caliciales</taxon>
        <taxon>Physciaceae</taxon>
        <taxon>Heterodermia</taxon>
    </lineage>
</organism>
<dbReference type="AlphaFoldDB" id="A0A8H3GAY5"/>
<comment type="similarity">
    <text evidence="1">Belongs to the carbon-nitrogen hydrolase superfamily. Nitrilase family.</text>
</comment>
<comment type="caution">
    <text evidence="4">The sequence shown here is derived from an EMBL/GenBank/DDBJ whole genome shotgun (WGS) entry which is preliminary data.</text>
</comment>
<evidence type="ECO:0000256" key="1">
    <source>
        <dbReference type="ARBA" id="ARBA00008129"/>
    </source>
</evidence>
<accession>A0A8H3GAY5</accession>
<dbReference type="PROSITE" id="PS50263">
    <property type="entry name" value="CN_HYDROLASE"/>
    <property type="match status" value="1"/>
</dbReference>
<protein>
    <submittedName>
        <fullName evidence="4">Nitrilase</fullName>
    </submittedName>
</protein>
<feature type="compositionally biased region" description="Low complexity" evidence="2">
    <location>
        <begin position="100"/>
        <end position="111"/>
    </location>
</feature>
<dbReference type="InterPro" id="IPR036526">
    <property type="entry name" value="C-N_Hydrolase_sf"/>
</dbReference>
<dbReference type="InterPro" id="IPR003010">
    <property type="entry name" value="C-N_Hydrolase"/>
</dbReference>
<gene>
    <name evidence="4" type="primary">NIT1</name>
    <name evidence="4" type="ORF">HETSPECPRED_000702</name>
</gene>
<dbReference type="PANTHER" id="PTHR46044:SF1">
    <property type="entry name" value="CN HYDROLASE DOMAIN-CONTAINING PROTEIN"/>
    <property type="match status" value="1"/>
</dbReference>
<dbReference type="SUPFAM" id="SSF56317">
    <property type="entry name" value="Carbon-nitrogen hydrolase"/>
    <property type="match status" value="1"/>
</dbReference>
<dbReference type="PANTHER" id="PTHR46044">
    <property type="entry name" value="NITRILASE"/>
    <property type="match status" value="1"/>
</dbReference>
<name>A0A8H3GAY5_9LECA</name>
<dbReference type="EMBL" id="CAJPDS010000106">
    <property type="protein sequence ID" value="CAF9937907.1"/>
    <property type="molecule type" value="Genomic_DNA"/>
</dbReference>
<keyword evidence="5" id="KW-1185">Reference proteome</keyword>
<dbReference type="Proteomes" id="UP000664521">
    <property type="component" value="Unassembled WGS sequence"/>
</dbReference>
<evidence type="ECO:0000313" key="5">
    <source>
        <dbReference type="Proteomes" id="UP000664521"/>
    </source>
</evidence>
<evidence type="ECO:0000256" key="2">
    <source>
        <dbReference type="SAM" id="MobiDB-lite"/>
    </source>
</evidence>
<evidence type="ECO:0000259" key="3">
    <source>
        <dbReference type="PROSITE" id="PS50263"/>
    </source>
</evidence>
<dbReference type="InterPro" id="IPR044149">
    <property type="entry name" value="Nitrilases_CHs"/>
</dbReference>